<dbReference type="EMBL" id="JANBVO010000031">
    <property type="protein sequence ID" value="KAJ9138152.1"/>
    <property type="molecule type" value="Genomic_DNA"/>
</dbReference>
<accession>A0AA38REK1</accession>
<dbReference type="InterPro" id="IPR046539">
    <property type="entry name" value="DUF6604"/>
</dbReference>
<protein>
    <submittedName>
        <fullName evidence="3">Ank-repeat protein mbp1</fullName>
    </submittedName>
</protein>
<evidence type="ECO:0000259" key="2">
    <source>
        <dbReference type="Pfam" id="PF20253"/>
    </source>
</evidence>
<evidence type="ECO:0000313" key="3">
    <source>
        <dbReference type="EMBL" id="KAJ9138152.1"/>
    </source>
</evidence>
<feature type="region of interest" description="Disordered" evidence="1">
    <location>
        <begin position="42"/>
        <end position="69"/>
    </location>
</feature>
<keyword evidence="4" id="KW-1185">Reference proteome</keyword>
<dbReference type="PANTHER" id="PTHR38795:SF1">
    <property type="entry name" value="DUF6604 DOMAIN-CONTAINING PROTEIN"/>
    <property type="match status" value="1"/>
</dbReference>
<gene>
    <name evidence="3" type="ORF">NKR23_g8687</name>
</gene>
<dbReference type="Proteomes" id="UP001174694">
    <property type="component" value="Unassembled WGS sequence"/>
</dbReference>
<reference evidence="3" key="1">
    <citation type="submission" date="2022-07" db="EMBL/GenBank/DDBJ databases">
        <title>Fungi with potential for degradation of polypropylene.</title>
        <authorList>
            <person name="Gostincar C."/>
        </authorList>
    </citation>
    <scope>NUCLEOTIDE SEQUENCE</scope>
    <source>
        <strain evidence="3">EXF-13308</strain>
    </source>
</reference>
<evidence type="ECO:0000313" key="4">
    <source>
        <dbReference type="Proteomes" id="UP001174694"/>
    </source>
</evidence>
<feature type="domain" description="DUF6604" evidence="2">
    <location>
        <begin position="11"/>
        <end position="279"/>
    </location>
</feature>
<name>A0AA38REK1_9PEZI</name>
<comment type="caution">
    <text evidence="3">The sequence shown here is derived from an EMBL/GenBank/DDBJ whole genome shotgun (WGS) entry which is preliminary data.</text>
</comment>
<dbReference type="PANTHER" id="PTHR38795">
    <property type="entry name" value="DUF6604 DOMAIN-CONTAINING PROTEIN"/>
    <property type="match status" value="1"/>
</dbReference>
<proteinExistence type="predicted"/>
<sequence>MLPGPLVSVYQQYKQDTDAIAAWLASTAKRCGYAADLLSSGKPAQTGSRRLKGKARKQDKVSGNASSGRHVSKANRTKYIVAIKDFIPLAEFIAGSSQPTVGVPHVFSDTIDRVITVRSSFKSRMAEHGAQLSEESDLTHSYFVGILENVREILKPKMPATVKPFPVPGSSDDAAEELANRFGALEVYEPSQEFLDAPDMERPLNADDDTAVYEAERQTTFEDAMVAYTMIINDINRIRSHIEWIWTNYRVGLFDLAAAAVATNTGIDLARNLMEDVIPLFKDHGGTWTMTTRFFTMCCLRKGYDIDYIFLEGSADNFNYDLYDIADGVYMTTYRILMSFRNVLNPRTVPIIKEGMFGTYNPSSDRKHKAGRQKFEEDQVLLMEFFTELMTVIRAVRDYPVEDEFIRGMREMDQTHDIPFYLVFAAQIFLDVHHILRDVAFEGLVRLVEATSVMDNDLGLHFDFHKILKGDTWAASNDHVVREQRGRLRWIGGDPVYKAKIKIYQNQCMSIPPTMQPHRILKYSPVLAGLMLYRFRIEHYEIGIAVASAWGSILYATHLYNALQSERLLGGMHWPDIDVAQTILGESSFYVGGRPTGPDDYLKKFCLHMGVSASAFSDSKKRRKNSALASRAGPRGIKEGIPVSSMFKDRYVHETGQVDWTPEHVDDIVERSEYEIENEAEDGTTLTMEKIDDQKRLEEKRGKAELKRKKAVRKKVTEGGRVAPEQLVKALVLALQAESMEMAFPYLTLHRWCWRLLRNVKEACDPLLRELYTPAYMERESELPFAVGYIFLAASGADGGRKDDRLMRAAAAAMLSMIDSGAGAVAIKILKEKLSFDVTFAEEEDDDF</sequence>
<evidence type="ECO:0000256" key="1">
    <source>
        <dbReference type="SAM" id="MobiDB-lite"/>
    </source>
</evidence>
<dbReference type="Pfam" id="PF20253">
    <property type="entry name" value="DUF6604"/>
    <property type="match status" value="1"/>
</dbReference>
<dbReference type="AlphaFoldDB" id="A0AA38REK1"/>
<organism evidence="3 4">
    <name type="scientific">Pleurostoma richardsiae</name>
    <dbReference type="NCBI Taxonomy" id="41990"/>
    <lineage>
        <taxon>Eukaryota</taxon>
        <taxon>Fungi</taxon>
        <taxon>Dikarya</taxon>
        <taxon>Ascomycota</taxon>
        <taxon>Pezizomycotina</taxon>
        <taxon>Sordariomycetes</taxon>
        <taxon>Sordariomycetidae</taxon>
        <taxon>Calosphaeriales</taxon>
        <taxon>Pleurostomataceae</taxon>
        <taxon>Pleurostoma</taxon>
    </lineage>
</organism>